<organism evidence="2 3">
    <name type="scientific">Mesoflavibacter zeaxanthinifaciens subsp. sabulilitoris</name>
    <dbReference type="NCBI Taxonomy" id="1520893"/>
    <lineage>
        <taxon>Bacteria</taxon>
        <taxon>Pseudomonadati</taxon>
        <taxon>Bacteroidota</taxon>
        <taxon>Flavobacteriia</taxon>
        <taxon>Flavobacteriales</taxon>
        <taxon>Flavobacteriaceae</taxon>
        <taxon>Mesoflavibacter</taxon>
    </lineage>
</organism>
<sequence length="700" mass="77727">MSIHASNNPFPCSSPAGPGTDLPPVANTYETISELIDNQPNQEIGYLYRVNNGQGFESTRLGEIVVELIAKSGSILDYKAVYIKFPIDYQPASSMSTIPLHEGNYAVSSLGNISLNTNAISFEDDSIYLYKSSSYFVKRQLSKVTGYIDYIYDSKLRYVGYRYYDFSQTPYITNVILDDDIFPNNHYSEILLVSQNIGTSDQFGNNIPPENAPITQTENLRIGKISKTLKISDYLADGLIKIPYLDKVAIVDYKVYISDKIAECDIVQVADSQNNEIKTCLRLKGGYSTKEKSLNQELYFEFKYYDDFEDFNNQLATIKPITSKPSALNNVFNADVNLTHNNQMITWFNEFYDTVSGGDTPPTITGFENSSLTTSFKNNYYRLDAAYVNDVELTMSASSASVDYFKNNDNDKDFFKIVSLGNNNLIRLDRTTAEDDFLADVVMVTSRAETDNDGTDPKGSSYGFGVEFNEPTRDADLTAIGLTIQSGLDKHQQSPATAIVTAKFKWLRNETNAPWGLIREACRATASNAGSYNIYRGFGKIDANAAKTYIESNIDTWTGVNTTELAEYYDAISPYNTAVTLEEKTDKTPVVKKDLGVNIPNTTVTNVFNVSNVSSGTLKYSVRNNIANIHIDCVASGSGVLEICVLPEEIRPLIDRHTGVINSANINVYKVLIGTDGSVTGQINTGRTINIDFSYDLTLE</sequence>
<dbReference type="RefSeq" id="WP_106679149.1">
    <property type="nucleotide sequence ID" value="NZ_JACHWV010000003.1"/>
</dbReference>
<reference evidence="2 3" key="1">
    <citation type="submission" date="2018-03" db="EMBL/GenBank/DDBJ databases">
        <title>Mesoflavibacter sp. HG37 and Mesoflavibacter sp. HG96 sp.nov., two marine bacteria isolated from seawater of Western Pacific Ocean.</title>
        <authorList>
            <person name="Cheng H."/>
            <person name="Wu Y.-H."/>
            <person name="Guo L.-L."/>
            <person name="Xu X.-W."/>
        </authorList>
    </citation>
    <scope>NUCLEOTIDE SEQUENCE [LARGE SCALE GENOMIC DNA]</scope>
    <source>
        <strain evidence="2 3">KCTC 42117</strain>
    </source>
</reference>
<proteinExistence type="predicted"/>
<name>A0A2T1NAJ9_9FLAO</name>
<evidence type="ECO:0000256" key="1">
    <source>
        <dbReference type="SAM" id="MobiDB-lite"/>
    </source>
</evidence>
<accession>A0A2T1NAJ9</accession>
<evidence type="ECO:0000313" key="3">
    <source>
        <dbReference type="Proteomes" id="UP000238430"/>
    </source>
</evidence>
<dbReference type="EMBL" id="PXOT01000024">
    <property type="protein sequence ID" value="PSG89148.1"/>
    <property type="molecule type" value="Genomic_DNA"/>
</dbReference>
<dbReference type="OrthoDB" id="6315383at2"/>
<feature type="region of interest" description="Disordered" evidence="1">
    <location>
        <begin position="1"/>
        <end position="24"/>
    </location>
</feature>
<dbReference type="Proteomes" id="UP000238430">
    <property type="component" value="Unassembled WGS sequence"/>
</dbReference>
<protein>
    <submittedName>
        <fullName evidence="2">Uncharacterized protein</fullName>
    </submittedName>
</protein>
<dbReference type="AlphaFoldDB" id="A0A2T1NAJ9"/>
<feature type="compositionally biased region" description="Polar residues" evidence="1">
    <location>
        <begin position="1"/>
        <end position="11"/>
    </location>
</feature>
<keyword evidence="3" id="KW-1185">Reference proteome</keyword>
<evidence type="ECO:0000313" key="2">
    <source>
        <dbReference type="EMBL" id="PSG89148.1"/>
    </source>
</evidence>
<gene>
    <name evidence="2" type="ORF">C7H61_09325</name>
</gene>
<comment type="caution">
    <text evidence="2">The sequence shown here is derived from an EMBL/GenBank/DDBJ whole genome shotgun (WGS) entry which is preliminary data.</text>
</comment>